<keyword evidence="2" id="KW-1185">Reference proteome</keyword>
<accession>X6M866</accession>
<protein>
    <submittedName>
        <fullName evidence="1">Uncharacterized protein</fullName>
    </submittedName>
</protein>
<sequence>MIDFSHQLLAIELKKLMKLCLRHQKYYFKKYSRFVGKICTATKQTQSNSKPALIYLKGISLGKEILYYYNCDDDKDWKLKILINCLEITPCNNLSSNAAYMCHFFYYIIEQEQFLFNLLNSFFLYDWNTVLAYSFLKIKIVLTKQYIIEGIILILPGNSCHNLDMLFYSDNNYVFCQVKFIDFDTLHNKILFAFISKISGNMEKYQNFDSLESLVEKFAADIDYQKIYNSFNTCKQYFDDYFNVKTRKPKSHYGHIWRPKNHNGQIWKLNS</sequence>
<gene>
    <name evidence="1" type="ORF">RFI_27719</name>
</gene>
<comment type="caution">
    <text evidence="1">The sequence shown here is derived from an EMBL/GenBank/DDBJ whole genome shotgun (WGS) entry which is preliminary data.</text>
</comment>
<evidence type="ECO:0000313" key="1">
    <source>
        <dbReference type="EMBL" id="ETO09657.1"/>
    </source>
</evidence>
<proteinExistence type="predicted"/>
<evidence type="ECO:0000313" key="2">
    <source>
        <dbReference type="Proteomes" id="UP000023152"/>
    </source>
</evidence>
<dbReference type="Proteomes" id="UP000023152">
    <property type="component" value="Unassembled WGS sequence"/>
</dbReference>
<name>X6M866_RETFI</name>
<dbReference type="EMBL" id="ASPP01023962">
    <property type="protein sequence ID" value="ETO09657.1"/>
    <property type="molecule type" value="Genomic_DNA"/>
</dbReference>
<organism evidence="1 2">
    <name type="scientific">Reticulomyxa filosa</name>
    <dbReference type="NCBI Taxonomy" id="46433"/>
    <lineage>
        <taxon>Eukaryota</taxon>
        <taxon>Sar</taxon>
        <taxon>Rhizaria</taxon>
        <taxon>Retaria</taxon>
        <taxon>Foraminifera</taxon>
        <taxon>Monothalamids</taxon>
        <taxon>Reticulomyxidae</taxon>
        <taxon>Reticulomyxa</taxon>
    </lineage>
</organism>
<reference evidence="1 2" key="1">
    <citation type="journal article" date="2013" name="Curr. Biol.">
        <title>The Genome of the Foraminiferan Reticulomyxa filosa.</title>
        <authorList>
            <person name="Glockner G."/>
            <person name="Hulsmann N."/>
            <person name="Schleicher M."/>
            <person name="Noegel A.A."/>
            <person name="Eichinger L."/>
            <person name="Gallinger C."/>
            <person name="Pawlowski J."/>
            <person name="Sierra R."/>
            <person name="Euteneuer U."/>
            <person name="Pillet L."/>
            <person name="Moustafa A."/>
            <person name="Platzer M."/>
            <person name="Groth M."/>
            <person name="Szafranski K."/>
            <person name="Schliwa M."/>
        </authorList>
    </citation>
    <scope>NUCLEOTIDE SEQUENCE [LARGE SCALE GENOMIC DNA]</scope>
</reference>
<dbReference type="AlphaFoldDB" id="X6M866"/>